<feature type="region of interest" description="Disordered" evidence="1">
    <location>
        <begin position="395"/>
        <end position="429"/>
    </location>
</feature>
<dbReference type="AlphaFoldDB" id="A0A8K0G2C3"/>
<dbReference type="OrthoDB" id="6617753at2759"/>
<organism evidence="3 4">
    <name type="scientific">Ignelater luminosus</name>
    <name type="common">Cucubano</name>
    <name type="synonym">Pyrophorus luminosus</name>
    <dbReference type="NCBI Taxonomy" id="2038154"/>
    <lineage>
        <taxon>Eukaryota</taxon>
        <taxon>Metazoa</taxon>
        <taxon>Ecdysozoa</taxon>
        <taxon>Arthropoda</taxon>
        <taxon>Hexapoda</taxon>
        <taxon>Insecta</taxon>
        <taxon>Pterygota</taxon>
        <taxon>Neoptera</taxon>
        <taxon>Endopterygota</taxon>
        <taxon>Coleoptera</taxon>
        <taxon>Polyphaga</taxon>
        <taxon>Elateriformia</taxon>
        <taxon>Elateroidea</taxon>
        <taxon>Elateridae</taxon>
        <taxon>Agrypninae</taxon>
        <taxon>Pyrophorini</taxon>
        <taxon>Ignelater</taxon>
    </lineage>
</organism>
<proteinExistence type="predicted"/>
<evidence type="ECO:0000259" key="2">
    <source>
        <dbReference type="Pfam" id="PF10545"/>
    </source>
</evidence>
<dbReference type="PANTHER" id="PTHR21505:SF8">
    <property type="entry name" value="DPT-YFP REPRESSOR BY OVEREXPRESSION, ISOFORM D-RELATED"/>
    <property type="match status" value="1"/>
</dbReference>
<sequence>TIRQNAKDLHDTPAQIVAQNLQCVSAATQGVMPGIHTMKRTIRKIQAGTGNTSIQHTREDINLTISFQEDAKENDFLLYDLGASGDRIMIFATEVNLRFLSACNTWLVDGTFKVSPSLFDQVFVIHGYRSGSSFPLLYCLASTRTEPLQHTPEFSRAVYRKMQSLPEVLHQCSNDPEFAYQIRQLNALAFIPPDDVQLVYDVLMDEPFFMAHGMQTLLAEFTTYFELIGVKSKDYHNKIKRNQCYKNLIAKVKEIDPASDRAMIANKTNNLRITFHKKHKKVVQSKITGTGTNDVYVVPKLRYYDHLQFLVNQEMPMEASSSIANSDSENDPAPGRGVIVTCLPATAPRQLESFISVQILMQSPPTLFHKLGTENKEIILTAILINDSRPGSACGTPSLNDSAVASPVSRGATPFRKKRKQPLSTSKKV</sequence>
<feature type="non-terminal residue" evidence="3">
    <location>
        <position position="1"/>
    </location>
</feature>
<feature type="domain" description="MADF" evidence="2">
    <location>
        <begin position="231"/>
        <end position="310"/>
    </location>
</feature>
<gene>
    <name evidence="3" type="ORF">ILUMI_22944</name>
</gene>
<evidence type="ECO:0000313" key="3">
    <source>
        <dbReference type="EMBL" id="KAF2883229.1"/>
    </source>
</evidence>
<dbReference type="PANTHER" id="PTHR21505">
    <property type="entry name" value="MADF DOMAIN-CONTAINING PROTEIN-RELATED"/>
    <property type="match status" value="1"/>
</dbReference>
<feature type="compositionally biased region" description="Basic residues" evidence="1">
    <location>
        <begin position="415"/>
        <end position="429"/>
    </location>
</feature>
<dbReference type="Pfam" id="PF10545">
    <property type="entry name" value="MADF_DNA_bdg"/>
    <property type="match status" value="1"/>
</dbReference>
<reference evidence="3" key="1">
    <citation type="submission" date="2019-08" db="EMBL/GenBank/DDBJ databases">
        <title>The genome of the North American firefly Photinus pyralis.</title>
        <authorList>
            <consortium name="Photinus pyralis genome working group"/>
            <person name="Fallon T.R."/>
            <person name="Sander Lower S.E."/>
            <person name="Weng J.-K."/>
        </authorList>
    </citation>
    <scope>NUCLEOTIDE SEQUENCE</scope>
    <source>
        <strain evidence="3">TRF0915ILg1</strain>
        <tissue evidence="3">Whole body</tissue>
    </source>
</reference>
<dbReference type="InterPro" id="IPR006578">
    <property type="entry name" value="MADF-dom"/>
</dbReference>
<keyword evidence="4" id="KW-1185">Reference proteome</keyword>
<dbReference type="EMBL" id="VTPC01090541">
    <property type="protein sequence ID" value="KAF2883229.1"/>
    <property type="molecule type" value="Genomic_DNA"/>
</dbReference>
<name>A0A8K0G2C3_IGNLU</name>
<accession>A0A8K0G2C3</accession>
<dbReference type="Proteomes" id="UP000801492">
    <property type="component" value="Unassembled WGS sequence"/>
</dbReference>
<evidence type="ECO:0000256" key="1">
    <source>
        <dbReference type="SAM" id="MobiDB-lite"/>
    </source>
</evidence>
<comment type="caution">
    <text evidence="3">The sequence shown here is derived from an EMBL/GenBank/DDBJ whole genome shotgun (WGS) entry which is preliminary data.</text>
</comment>
<evidence type="ECO:0000313" key="4">
    <source>
        <dbReference type="Proteomes" id="UP000801492"/>
    </source>
</evidence>
<protein>
    <recommendedName>
        <fullName evidence="2">MADF domain-containing protein</fullName>
    </recommendedName>
</protein>